<evidence type="ECO:0000313" key="2">
    <source>
        <dbReference type="Proteomes" id="UP000829196"/>
    </source>
</evidence>
<dbReference type="Proteomes" id="UP000829196">
    <property type="component" value="Unassembled WGS sequence"/>
</dbReference>
<reference evidence="1" key="1">
    <citation type="journal article" date="2022" name="Front. Genet.">
        <title>Chromosome-Scale Assembly of the Dendrobium nobile Genome Provides Insights Into the Molecular Mechanism of the Biosynthesis of the Medicinal Active Ingredient of Dendrobium.</title>
        <authorList>
            <person name="Xu Q."/>
            <person name="Niu S.-C."/>
            <person name="Li K.-L."/>
            <person name="Zheng P.-J."/>
            <person name="Zhang X.-J."/>
            <person name="Jia Y."/>
            <person name="Liu Y."/>
            <person name="Niu Y.-X."/>
            <person name="Yu L.-H."/>
            <person name="Chen D.-F."/>
            <person name="Zhang G.-Q."/>
        </authorList>
    </citation>
    <scope>NUCLEOTIDE SEQUENCE</scope>
    <source>
        <tissue evidence="1">Leaf</tissue>
    </source>
</reference>
<sequence>MSFQIINSNHFLNSRKLNTQMAGKLVFSLNRDVPVEEILSGNSIQYEMEFQDLKISVNGERILDMSASIQKDFPLVEVTLGSGADSPISKMEVVVAPAPTILSTQEDQNQKSITIKEIPSQSEIGSNSSTPVVGRNKMKNYLRRARKRNLKARKTSELEALEKTDFEANRVFVAPSTYPLLAQSREVVDTRVRSLIHLLDYYT</sequence>
<proteinExistence type="predicted"/>
<comment type="caution">
    <text evidence="1">The sequence shown here is derived from an EMBL/GenBank/DDBJ whole genome shotgun (WGS) entry which is preliminary data.</text>
</comment>
<dbReference type="AlphaFoldDB" id="A0A8T3BFE1"/>
<organism evidence="1 2">
    <name type="scientific">Dendrobium nobile</name>
    <name type="common">Orchid</name>
    <dbReference type="NCBI Taxonomy" id="94219"/>
    <lineage>
        <taxon>Eukaryota</taxon>
        <taxon>Viridiplantae</taxon>
        <taxon>Streptophyta</taxon>
        <taxon>Embryophyta</taxon>
        <taxon>Tracheophyta</taxon>
        <taxon>Spermatophyta</taxon>
        <taxon>Magnoliopsida</taxon>
        <taxon>Liliopsida</taxon>
        <taxon>Asparagales</taxon>
        <taxon>Orchidaceae</taxon>
        <taxon>Epidendroideae</taxon>
        <taxon>Malaxideae</taxon>
        <taxon>Dendrobiinae</taxon>
        <taxon>Dendrobium</taxon>
    </lineage>
</organism>
<dbReference type="EMBL" id="JAGYWB010000010">
    <property type="protein sequence ID" value="KAI0508229.1"/>
    <property type="molecule type" value="Genomic_DNA"/>
</dbReference>
<keyword evidence="2" id="KW-1185">Reference proteome</keyword>
<evidence type="ECO:0000313" key="1">
    <source>
        <dbReference type="EMBL" id="KAI0508229.1"/>
    </source>
</evidence>
<accession>A0A8T3BFE1</accession>
<dbReference type="OrthoDB" id="10479131at2759"/>
<gene>
    <name evidence="1" type="ORF">KFK09_014364</name>
</gene>
<name>A0A8T3BFE1_DENNO</name>
<protein>
    <submittedName>
        <fullName evidence="1">Uncharacterized protein</fullName>
    </submittedName>
</protein>